<dbReference type="OrthoDB" id="9779746at2"/>
<dbReference type="PANTHER" id="PTHR30055">
    <property type="entry name" value="HTH-TYPE TRANSCRIPTIONAL REGULATOR RUTR"/>
    <property type="match status" value="1"/>
</dbReference>
<dbReference type="SUPFAM" id="SSF48498">
    <property type="entry name" value="Tetracyclin repressor-like, C-terminal domain"/>
    <property type="match status" value="1"/>
</dbReference>
<dbReference type="GO" id="GO:0000976">
    <property type="term" value="F:transcription cis-regulatory region binding"/>
    <property type="evidence" value="ECO:0007669"/>
    <property type="project" value="TreeGrafter"/>
</dbReference>
<evidence type="ECO:0000313" key="7">
    <source>
        <dbReference type="Proteomes" id="UP000198634"/>
    </source>
</evidence>
<sequence length="201" mass="22717">MARTQSKHYPEIREGILKSAAKLFAEKGYATTTIVDLATACETSRGALYHYYSSKEDILFSIIQEHVATMYETLNRAADQAAEPEERLRAVVRAMVALNADGKYEQIVLLNEINQLDPEQQTSLRALQREIVIKVQDLIADVSHADQISRDKMKVLTMMFLGMINYTYVWYDPQGAVTPDEYAEMSVDVYLGGLLAKVRES</sequence>
<dbReference type="RefSeq" id="WP_090270208.1">
    <property type="nucleotide sequence ID" value="NZ_FOEP01000009.1"/>
</dbReference>
<dbReference type="InterPro" id="IPR036271">
    <property type="entry name" value="Tet_transcr_reg_TetR-rel_C_sf"/>
</dbReference>
<dbReference type="InterPro" id="IPR001647">
    <property type="entry name" value="HTH_TetR"/>
</dbReference>
<keyword evidence="7" id="KW-1185">Reference proteome</keyword>
<evidence type="ECO:0000259" key="5">
    <source>
        <dbReference type="PROSITE" id="PS50977"/>
    </source>
</evidence>
<dbReference type="EMBL" id="FOEP01000009">
    <property type="protein sequence ID" value="SEQ59147.1"/>
    <property type="molecule type" value="Genomic_DNA"/>
</dbReference>
<dbReference type="Pfam" id="PF17932">
    <property type="entry name" value="TetR_C_24"/>
    <property type="match status" value="1"/>
</dbReference>
<dbReference type="PANTHER" id="PTHR30055:SF234">
    <property type="entry name" value="HTH-TYPE TRANSCRIPTIONAL REGULATOR BETI"/>
    <property type="match status" value="1"/>
</dbReference>
<gene>
    <name evidence="6" type="ORF">SAMN04488092_10932</name>
</gene>
<evidence type="ECO:0000313" key="6">
    <source>
        <dbReference type="EMBL" id="SEQ59147.1"/>
    </source>
</evidence>
<evidence type="ECO:0000256" key="2">
    <source>
        <dbReference type="ARBA" id="ARBA00023125"/>
    </source>
</evidence>
<feature type="DNA-binding region" description="H-T-H motif" evidence="4">
    <location>
        <begin position="33"/>
        <end position="52"/>
    </location>
</feature>
<dbReference type="Pfam" id="PF00440">
    <property type="entry name" value="TetR_N"/>
    <property type="match status" value="1"/>
</dbReference>
<feature type="domain" description="HTH tetR-type" evidence="5">
    <location>
        <begin position="10"/>
        <end position="70"/>
    </location>
</feature>
<dbReference type="STRING" id="657014.SAMN04488092_10932"/>
<reference evidence="6 7" key="1">
    <citation type="submission" date="2016-10" db="EMBL/GenBank/DDBJ databases">
        <authorList>
            <person name="de Groot N.N."/>
        </authorList>
    </citation>
    <scope>NUCLEOTIDE SEQUENCE [LARGE SCALE GENOMIC DNA]</scope>
    <source>
        <strain evidence="6 7">DSM 22007</strain>
    </source>
</reference>
<protein>
    <submittedName>
        <fullName evidence="6">Transcriptional regulator, TetR family</fullName>
    </submittedName>
</protein>
<evidence type="ECO:0000256" key="3">
    <source>
        <dbReference type="ARBA" id="ARBA00023163"/>
    </source>
</evidence>
<keyword evidence="1" id="KW-0805">Transcription regulation</keyword>
<keyword evidence="2 4" id="KW-0238">DNA-binding</keyword>
<dbReference type="Proteomes" id="UP000198634">
    <property type="component" value="Unassembled WGS sequence"/>
</dbReference>
<evidence type="ECO:0000256" key="1">
    <source>
        <dbReference type="ARBA" id="ARBA00023015"/>
    </source>
</evidence>
<dbReference type="InterPro" id="IPR009057">
    <property type="entry name" value="Homeodomain-like_sf"/>
</dbReference>
<dbReference type="AlphaFoldDB" id="A0A1H9HA93"/>
<dbReference type="PRINTS" id="PR00455">
    <property type="entry name" value="HTHTETR"/>
</dbReference>
<dbReference type="InterPro" id="IPR041490">
    <property type="entry name" value="KstR2_TetR_C"/>
</dbReference>
<evidence type="ECO:0000256" key="4">
    <source>
        <dbReference type="PROSITE-ProRule" id="PRU00335"/>
    </source>
</evidence>
<accession>A0A1H9HA93</accession>
<proteinExistence type="predicted"/>
<dbReference type="GO" id="GO:0003700">
    <property type="term" value="F:DNA-binding transcription factor activity"/>
    <property type="evidence" value="ECO:0007669"/>
    <property type="project" value="TreeGrafter"/>
</dbReference>
<dbReference type="InterPro" id="IPR050109">
    <property type="entry name" value="HTH-type_TetR-like_transc_reg"/>
</dbReference>
<dbReference type="Gene3D" id="1.10.10.60">
    <property type="entry name" value="Homeodomain-like"/>
    <property type="match status" value="1"/>
</dbReference>
<keyword evidence="3" id="KW-0804">Transcription</keyword>
<name>A0A1H9HA93_9RHOB</name>
<dbReference type="PROSITE" id="PS50977">
    <property type="entry name" value="HTH_TETR_2"/>
    <property type="match status" value="1"/>
</dbReference>
<organism evidence="6 7">
    <name type="scientific">Thalassovita taeanensis</name>
    <dbReference type="NCBI Taxonomy" id="657014"/>
    <lineage>
        <taxon>Bacteria</taxon>
        <taxon>Pseudomonadati</taxon>
        <taxon>Pseudomonadota</taxon>
        <taxon>Alphaproteobacteria</taxon>
        <taxon>Rhodobacterales</taxon>
        <taxon>Roseobacteraceae</taxon>
        <taxon>Thalassovita</taxon>
    </lineage>
</organism>
<dbReference type="Gene3D" id="1.10.357.10">
    <property type="entry name" value="Tetracycline Repressor, domain 2"/>
    <property type="match status" value="1"/>
</dbReference>
<dbReference type="SUPFAM" id="SSF46689">
    <property type="entry name" value="Homeodomain-like"/>
    <property type="match status" value="1"/>
</dbReference>